<evidence type="ECO:0000313" key="1">
    <source>
        <dbReference type="EMBL" id="CAA7269517.1"/>
    </source>
</evidence>
<name>A0A8S0WS59_CYCAE</name>
<dbReference type="InterPro" id="IPR009960">
    <property type="entry name" value="Fruit_body_lectin_fun"/>
</dbReference>
<evidence type="ECO:0000313" key="2">
    <source>
        <dbReference type="Proteomes" id="UP000467700"/>
    </source>
</evidence>
<accession>A0A8S0WS59</accession>
<dbReference type="EMBL" id="CACVBS010000079">
    <property type="protein sequence ID" value="CAA7269517.1"/>
    <property type="molecule type" value="Genomic_DNA"/>
</dbReference>
<reference evidence="1 2" key="1">
    <citation type="submission" date="2020-01" db="EMBL/GenBank/DDBJ databases">
        <authorList>
            <person name="Gupta K D."/>
        </authorList>
    </citation>
    <scope>NUCLEOTIDE SEQUENCE [LARGE SCALE GENOMIC DNA]</scope>
</reference>
<protein>
    <recommendedName>
        <fullName evidence="3">Lectin</fullName>
    </recommendedName>
</protein>
<organism evidence="1 2">
    <name type="scientific">Cyclocybe aegerita</name>
    <name type="common">Black poplar mushroom</name>
    <name type="synonym">Agrocybe aegerita</name>
    <dbReference type="NCBI Taxonomy" id="1973307"/>
    <lineage>
        <taxon>Eukaryota</taxon>
        <taxon>Fungi</taxon>
        <taxon>Dikarya</taxon>
        <taxon>Basidiomycota</taxon>
        <taxon>Agaricomycotina</taxon>
        <taxon>Agaricomycetes</taxon>
        <taxon>Agaricomycetidae</taxon>
        <taxon>Agaricales</taxon>
        <taxon>Agaricineae</taxon>
        <taxon>Bolbitiaceae</taxon>
        <taxon>Cyclocybe</taxon>
    </lineage>
</organism>
<dbReference type="Pfam" id="PF07367">
    <property type="entry name" value="FB_lectin"/>
    <property type="match status" value="1"/>
</dbReference>
<sequence length="197" mass="22407">MKIFTKFSAHYSLTVAYKKPSLFPPLFTELPIATYLEKLDYDESTTLTFYARADMVYTITLNVVQNVASPNRFTIVERTCQQNSYWTESGNGEYVLNLHNSGTSGMLRFRVLATGEEFTVAVGVHNYKRWCDIIPNFQELNKTAMLVHPTYYGGERDGMLWKQLPSFEAVDKKGHKLVLVFNTAEGNSLYATLSISV</sequence>
<gene>
    <name evidence="1" type="ORF">AAE3_LOCUS12001</name>
</gene>
<dbReference type="InterPro" id="IPR015926">
    <property type="entry name" value="Cytolysin/lectin"/>
</dbReference>
<dbReference type="Gene3D" id="2.60.270.20">
    <property type="entry name" value="Cytolysin/lectin"/>
    <property type="match status" value="1"/>
</dbReference>
<dbReference type="Proteomes" id="UP000467700">
    <property type="component" value="Unassembled WGS sequence"/>
</dbReference>
<comment type="caution">
    <text evidence="1">The sequence shown here is derived from an EMBL/GenBank/DDBJ whole genome shotgun (WGS) entry which is preliminary data.</text>
</comment>
<proteinExistence type="predicted"/>
<dbReference type="SUPFAM" id="SSF63724">
    <property type="entry name" value="Cytolysin/lectin"/>
    <property type="match status" value="1"/>
</dbReference>
<keyword evidence="2" id="KW-1185">Reference proteome</keyword>
<evidence type="ECO:0008006" key="3">
    <source>
        <dbReference type="Google" id="ProtNLM"/>
    </source>
</evidence>
<dbReference type="AlphaFoldDB" id="A0A8S0WS59"/>
<dbReference type="OrthoDB" id="4791458at2759"/>